<accession>A0A085NFG4</accession>
<proteinExistence type="predicted"/>
<sequence>MLHTDSIPMTRNNLAFERKLLSQIGLKALRQREINALKLSFPAAAALDKDGHYAISIVASDPAWKSARVCFCLRLSYSLVKEGPTMQSVPSELADRGVWSLNYPHSLSPRFVGLPFVLALCPFVVRSVKATVYFDPDYPCTQCHVSFPDSSTIPKPVIKVLNEEASKWIENRFNDYQKAGFVELVFRTFIKWFDRHMETFFLRGLREELLLRKQENDDVCNPAAADHTSLRLSSEEKEDDISVSVDDDTPTGNASNTVGQEHRSINDVILSFTNLNLGENVGTIELTSLHSTFQCSRCHGLHVLRLAPMKNVDVICAKCKQIMSAKLLPEIAHQNSFIFGHLQLANASVFDLSLSDSKISINCLNCNAMQPISGITAENVEMRWCYHCFAKIRITVGGIRSSVDRVTYSKTPAIAASSLRRKRSPDRVSLKPGTALPLQGTCKHYRKSYRWFRFPCCNHLYPCDECHAENEDHESKMANRIICGFCSNEQRCVGEKTCIYCKHSVVKTTTGHWEGGKGCREKSAMSTKDRAKYRGLAKAQLKKRTTRSVR</sequence>
<dbReference type="SUPFAM" id="SSF48695">
    <property type="entry name" value="Multiheme cytochromes"/>
    <property type="match status" value="1"/>
</dbReference>
<evidence type="ECO:0000256" key="1">
    <source>
        <dbReference type="ARBA" id="ARBA00022723"/>
    </source>
</evidence>
<protein>
    <recommendedName>
        <fullName evidence="6">CHY-type domain-containing protein</fullName>
    </recommendedName>
</protein>
<dbReference type="InterPro" id="IPR037274">
    <property type="entry name" value="Znf_CHY_sf"/>
</dbReference>
<dbReference type="PROSITE" id="PS51266">
    <property type="entry name" value="ZF_CHY"/>
    <property type="match status" value="1"/>
</dbReference>
<evidence type="ECO:0000256" key="2">
    <source>
        <dbReference type="ARBA" id="ARBA00022771"/>
    </source>
</evidence>
<organism evidence="8">
    <name type="scientific">Trichuris suis</name>
    <name type="common">pig whipworm</name>
    <dbReference type="NCBI Taxonomy" id="68888"/>
    <lineage>
        <taxon>Eukaryota</taxon>
        <taxon>Metazoa</taxon>
        <taxon>Ecdysozoa</taxon>
        <taxon>Nematoda</taxon>
        <taxon>Enoplea</taxon>
        <taxon>Dorylaimia</taxon>
        <taxon>Trichinellida</taxon>
        <taxon>Trichuridae</taxon>
        <taxon>Trichuris</taxon>
    </lineage>
</organism>
<keyword evidence="1" id="KW-0479">Metal-binding</keyword>
<dbReference type="InterPro" id="IPR008913">
    <property type="entry name" value="Znf_CHY"/>
</dbReference>
<dbReference type="InterPro" id="IPR036280">
    <property type="entry name" value="Multihaem_cyt_sf"/>
</dbReference>
<keyword evidence="9" id="KW-1185">Reference proteome</keyword>
<evidence type="ECO:0000259" key="6">
    <source>
        <dbReference type="PROSITE" id="PS51266"/>
    </source>
</evidence>
<dbReference type="EMBL" id="KL367507">
    <property type="protein sequence ID" value="KFD68210.1"/>
    <property type="molecule type" value="Genomic_DNA"/>
</dbReference>
<evidence type="ECO:0000256" key="3">
    <source>
        <dbReference type="ARBA" id="ARBA00022833"/>
    </source>
</evidence>
<name>A0A085NFG4_9BILA</name>
<dbReference type="Proteomes" id="UP000030764">
    <property type="component" value="Unassembled WGS sequence"/>
</dbReference>
<dbReference type="AlphaFoldDB" id="A0A085NFG4"/>
<gene>
    <name evidence="7" type="ORF">M513_06185</name>
    <name evidence="8" type="ORF">M514_06185</name>
</gene>
<dbReference type="Proteomes" id="UP000030758">
    <property type="component" value="Unassembled WGS sequence"/>
</dbReference>
<keyword evidence="2 4" id="KW-0863">Zinc-finger</keyword>
<evidence type="ECO:0000256" key="5">
    <source>
        <dbReference type="SAM" id="MobiDB-lite"/>
    </source>
</evidence>
<dbReference type="EMBL" id="KL363222">
    <property type="protein sequence ID" value="KFD52875.1"/>
    <property type="molecule type" value="Genomic_DNA"/>
</dbReference>
<evidence type="ECO:0000313" key="9">
    <source>
        <dbReference type="Proteomes" id="UP000030764"/>
    </source>
</evidence>
<feature type="region of interest" description="Disordered" evidence="5">
    <location>
        <begin position="229"/>
        <end position="258"/>
    </location>
</feature>
<dbReference type="SUPFAM" id="SSF161219">
    <property type="entry name" value="CHY zinc finger-like"/>
    <property type="match status" value="1"/>
</dbReference>
<reference evidence="8 9" key="1">
    <citation type="journal article" date="2014" name="Nat. Genet.">
        <title>Genome and transcriptome of the porcine whipworm Trichuris suis.</title>
        <authorList>
            <person name="Jex A.R."/>
            <person name="Nejsum P."/>
            <person name="Schwarz E.M."/>
            <person name="Hu L."/>
            <person name="Young N.D."/>
            <person name="Hall R.S."/>
            <person name="Korhonen P.K."/>
            <person name="Liao S."/>
            <person name="Thamsborg S."/>
            <person name="Xia J."/>
            <person name="Xu P."/>
            <person name="Wang S."/>
            <person name="Scheerlinck J.P."/>
            <person name="Hofmann A."/>
            <person name="Sternberg P.W."/>
            <person name="Wang J."/>
            <person name="Gasser R.B."/>
        </authorList>
    </citation>
    <scope>NUCLEOTIDE SEQUENCE [LARGE SCALE GENOMIC DNA]</scope>
    <source>
        <strain evidence="8">DCEP-RM93F</strain>
        <strain evidence="7">DCEP-RM93M</strain>
    </source>
</reference>
<evidence type="ECO:0000313" key="7">
    <source>
        <dbReference type="EMBL" id="KFD52875.1"/>
    </source>
</evidence>
<feature type="compositionally biased region" description="Acidic residues" evidence="5">
    <location>
        <begin position="236"/>
        <end position="249"/>
    </location>
</feature>
<keyword evidence="3" id="KW-0862">Zinc</keyword>
<evidence type="ECO:0000313" key="8">
    <source>
        <dbReference type="EMBL" id="KFD68210.1"/>
    </source>
</evidence>
<dbReference type="GO" id="GO:0008270">
    <property type="term" value="F:zinc ion binding"/>
    <property type="evidence" value="ECO:0007669"/>
    <property type="project" value="UniProtKB-KW"/>
</dbReference>
<feature type="domain" description="CHY-type" evidence="6">
    <location>
        <begin position="435"/>
        <end position="503"/>
    </location>
</feature>
<evidence type="ECO:0000256" key="4">
    <source>
        <dbReference type="PROSITE-ProRule" id="PRU00601"/>
    </source>
</evidence>
<dbReference type="Pfam" id="PF05495">
    <property type="entry name" value="zf-CHY"/>
    <property type="match status" value="1"/>
</dbReference>